<gene>
    <name evidence="3" type="ORF">SAMN05444340_101209</name>
</gene>
<name>A0A1H3F7X7_9RHOB</name>
<evidence type="ECO:0000313" key="3">
    <source>
        <dbReference type="EMBL" id="SDX86294.1"/>
    </source>
</evidence>
<dbReference type="STRING" id="321339.SAMN05444340_101209"/>
<keyword evidence="2" id="KW-0812">Transmembrane</keyword>
<accession>A0A1H3F7X7</accession>
<feature type="transmembrane region" description="Helical" evidence="2">
    <location>
        <begin position="61"/>
        <end position="79"/>
    </location>
</feature>
<evidence type="ECO:0000256" key="2">
    <source>
        <dbReference type="SAM" id="Phobius"/>
    </source>
</evidence>
<dbReference type="AlphaFoldDB" id="A0A1H3F7X7"/>
<reference evidence="3 4" key="1">
    <citation type="submission" date="2016-10" db="EMBL/GenBank/DDBJ databases">
        <authorList>
            <person name="de Groot N.N."/>
        </authorList>
    </citation>
    <scope>NUCLEOTIDE SEQUENCE [LARGE SCALE GENOMIC DNA]</scope>
    <source>
        <strain evidence="3 4">DSM 26880</strain>
    </source>
</reference>
<proteinExistence type="predicted"/>
<feature type="region of interest" description="Disordered" evidence="1">
    <location>
        <begin position="1"/>
        <end position="59"/>
    </location>
</feature>
<sequence>MNETMPRSYRLCPRPARRGAKPQDGTVSPAGALNDDPDAALRRRQHDVRAQDRGKSMNSPLNRLNAALIAVLLVAAVAVEAQNDTASPVALMISAP</sequence>
<dbReference type="EMBL" id="FNPF01000001">
    <property type="protein sequence ID" value="SDX86294.1"/>
    <property type="molecule type" value="Genomic_DNA"/>
</dbReference>
<keyword evidence="4" id="KW-1185">Reference proteome</keyword>
<evidence type="ECO:0000313" key="4">
    <source>
        <dbReference type="Proteomes" id="UP000199286"/>
    </source>
</evidence>
<keyword evidence="2" id="KW-1133">Transmembrane helix</keyword>
<dbReference type="Proteomes" id="UP000199286">
    <property type="component" value="Unassembled WGS sequence"/>
</dbReference>
<evidence type="ECO:0000256" key="1">
    <source>
        <dbReference type="SAM" id="MobiDB-lite"/>
    </source>
</evidence>
<organism evidence="3 4">
    <name type="scientific">Citreimonas salinaria</name>
    <dbReference type="NCBI Taxonomy" id="321339"/>
    <lineage>
        <taxon>Bacteria</taxon>
        <taxon>Pseudomonadati</taxon>
        <taxon>Pseudomonadota</taxon>
        <taxon>Alphaproteobacteria</taxon>
        <taxon>Rhodobacterales</taxon>
        <taxon>Roseobacteraceae</taxon>
        <taxon>Citreimonas</taxon>
    </lineage>
</organism>
<keyword evidence="2" id="KW-0472">Membrane</keyword>
<protein>
    <submittedName>
        <fullName evidence="3">Uncharacterized protein</fullName>
    </submittedName>
</protein>